<dbReference type="PANTHER" id="PTHR43798">
    <property type="entry name" value="MONOACYLGLYCEROL LIPASE"/>
    <property type="match status" value="1"/>
</dbReference>
<dbReference type="SUPFAM" id="SSF53474">
    <property type="entry name" value="alpha/beta-Hydrolases"/>
    <property type="match status" value="1"/>
</dbReference>
<keyword evidence="3" id="KW-1185">Reference proteome</keyword>
<dbReference type="PANTHER" id="PTHR43798:SF33">
    <property type="entry name" value="HYDROLASE, PUTATIVE (AFU_ORTHOLOGUE AFUA_2G14860)-RELATED"/>
    <property type="match status" value="1"/>
</dbReference>
<dbReference type="Gene3D" id="3.40.50.1820">
    <property type="entry name" value="alpha/beta hydrolase"/>
    <property type="match status" value="1"/>
</dbReference>
<evidence type="ECO:0000313" key="3">
    <source>
        <dbReference type="Proteomes" id="UP000799640"/>
    </source>
</evidence>
<dbReference type="GO" id="GO:0016020">
    <property type="term" value="C:membrane"/>
    <property type="evidence" value="ECO:0007669"/>
    <property type="project" value="TreeGrafter"/>
</dbReference>
<accession>A0A6G1HLJ9</accession>
<keyword evidence="2" id="KW-0378">Hydrolase</keyword>
<evidence type="ECO:0000313" key="2">
    <source>
        <dbReference type="EMBL" id="KAF2396736.1"/>
    </source>
</evidence>
<dbReference type="GO" id="GO:0046464">
    <property type="term" value="P:acylglycerol catabolic process"/>
    <property type="evidence" value="ECO:0007669"/>
    <property type="project" value="TreeGrafter"/>
</dbReference>
<dbReference type="GO" id="GO:0047372">
    <property type="term" value="F:monoacylglycerol lipase activity"/>
    <property type="evidence" value="ECO:0007669"/>
    <property type="project" value="TreeGrafter"/>
</dbReference>
<dbReference type="InterPro" id="IPR029058">
    <property type="entry name" value="AB_hydrolase_fold"/>
</dbReference>
<dbReference type="OrthoDB" id="19657at2759"/>
<proteinExistence type="predicted"/>
<sequence length="317" mass="35498">MADGVPKKVRVPHLGGIDVSYRMSRSYSPNKPTLVLVNSFTTSAELYRAQFADKKLTLAMNLLAIELLGHGDTRTKSETFTYWDTAIMNLQVLEALGIKKAFVLGTSQGGWITVRMALLGPEVISGIIPLGTSMDYESERTRKLGCWDGNAEVSPLVEHATSAQAVSSWEPTDMYCNFLIDIGFGKDIDSETRDLWTQLIKKNYQGDDGRKRARQAAINLRERDGLHGRLFDVRCPVLWLHGDQDVVYSVKNAEEEIKMFVNSPDARLMVVVNGHHFLSWTNPEDVNARLVEFVTKFAKGVRPDARAMREAVGMVEM</sequence>
<dbReference type="InterPro" id="IPR050266">
    <property type="entry name" value="AB_hydrolase_sf"/>
</dbReference>
<gene>
    <name evidence="2" type="ORF">EJ06DRAFT_533990</name>
</gene>
<dbReference type="EMBL" id="ML996706">
    <property type="protein sequence ID" value="KAF2396736.1"/>
    <property type="molecule type" value="Genomic_DNA"/>
</dbReference>
<dbReference type="Proteomes" id="UP000799640">
    <property type="component" value="Unassembled WGS sequence"/>
</dbReference>
<dbReference type="PRINTS" id="PR00412">
    <property type="entry name" value="EPOXHYDRLASE"/>
</dbReference>
<protein>
    <submittedName>
        <fullName evidence="2">Alpha/beta hydrolase fold family protein</fullName>
    </submittedName>
</protein>
<dbReference type="InterPro" id="IPR000073">
    <property type="entry name" value="AB_hydrolase_1"/>
</dbReference>
<reference evidence="2" key="1">
    <citation type="journal article" date="2020" name="Stud. Mycol.">
        <title>101 Dothideomycetes genomes: a test case for predicting lifestyles and emergence of pathogens.</title>
        <authorList>
            <person name="Haridas S."/>
            <person name="Albert R."/>
            <person name="Binder M."/>
            <person name="Bloem J."/>
            <person name="Labutti K."/>
            <person name="Salamov A."/>
            <person name="Andreopoulos B."/>
            <person name="Baker S."/>
            <person name="Barry K."/>
            <person name="Bills G."/>
            <person name="Bluhm B."/>
            <person name="Cannon C."/>
            <person name="Castanera R."/>
            <person name="Culley D."/>
            <person name="Daum C."/>
            <person name="Ezra D."/>
            <person name="Gonzalez J."/>
            <person name="Henrissat B."/>
            <person name="Kuo A."/>
            <person name="Liang C."/>
            <person name="Lipzen A."/>
            <person name="Lutzoni F."/>
            <person name="Magnuson J."/>
            <person name="Mondo S."/>
            <person name="Nolan M."/>
            <person name="Ohm R."/>
            <person name="Pangilinan J."/>
            <person name="Park H.-J."/>
            <person name="Ramirez L."/>
            <person name="Alfaro M."/>
            <person name="Sun H."/>
            <person name="Tritt A."/>
            <person name="Yoshinaga Y."/>
            <person name="Zwiers L.-H."/>
            <person name="Turgeon B."/>
            <person name="Goodwin S."/>
            <person name="Spatafora J."/>
            <person name="Crous P."/>
            <person name="Grigoriev I."/>
        </authorList>
    </citation>
    <scope>NUCLEOTIDE SEQUENCE</scope>
    <source>
        <strain evidence="2">CBS 262.69</strain>
    </source>
</reference>
<dbReference type="InterPro" id="IPR000639">
    <property type="entry name" value="Epox_hydrolase-like"/>
</dbReference>
<feature type="domain" description="AB hydrolase-1" evidence="1">
    <location>
        <begin position="32"/>
        <end position="283"/>
    </location>
</feature>
<evidence type="ECO:0000259" key="1">
    <source>
        <dbReference type="Pfam" id="PF00561"/>
    </source>
</evidence>
<name>A0A6G1HLJ9_9PEZI</name>
<dbReference type="Pfam" id="PF00561">
    <property type="entry name" value="Abhydrolase_1"/>
    <property type="match status" value="1"/>
</dbReference>
<organism evidence="2 3">
    <name type="scientific">Trichodelitschia bisporula</name>
    <dbReference type="NCBI Taxonomy" id="703511"/>
    <lineage>
        <taxon>Eukaryota</taxon>
        <taxon>Fungi</taxon>
        <taxon>Dikarya</taxon>
        <taxon>Ascomycota</taxon>
        <taxon>Pezizomycotina</taxon>
        <taxon>Dothideomycetes</taxon>
        <taxon>Dothideomycetes incertae sedis</taxon>
        <taxon>Phaeotrichales</taxon>
        <taxon>Phaeotrichaceae</taxon>
        <taxon>Trichodelitschia</taxon>
    </lineage>
</organism>
<dbReference type="AlphaFoldDB" id="A0A6G1HLJ9"/>